<feature type="transmembrane region" description="Helical" evidence="1">
    <location>
        <begin position="123"/>
        <end position="141"/>
    </location>
</feature>
<evidence type="ECO:0008006" key="4">
    <source>
        <dbReference type="Google" id="ProtNLM"/>
    </source>
</evidence>
<gene>
    <name evidence="2" type="ORF">DCC88_08955</name>
</gene>
<accession>A0A369KPB6</accession>
<keyword evidence="1" id="KW-0472">Membrane</keyword>
<feature type="transmembrane region" description="Helical" evidence="1">
    <location>
        <begin position="86"/>
        <end position="103"/>
    </location>
</feature>
<evidence type="ECO:0000313" key="2">
    <source>
        <dbReference type="EMBL" id="RDB35678.1"/>
    </source>
</evidence>
<keyword evidence="3" id="KW-1185">Reference proteome</keyword>
<feature type="transmembrane region" description="Helical" evidence="1">
    <location>
        <begin position="44"/>
        <end position="66"/>
    </location>
</feature>
<keyword evidence="1" id="KW-0812">Transmembrane</keyword>
<protein>
    <recommendedName>
        <fullName evidence="4">Cytochrome B</fullName>
    </recommendedName>
</protein>
<sequence length="162" mass="18806">MYELFLFTHSWLRWFVILLLIIVFLKTTIGWLKQKPFTLMDKILSSILLGFTHVQFLVGIILYFVLSPITQAAFHDFKFAIKSTALRFWTVEHSFLMILFVIFIQIGKSVSKRRAEGRKKHKILSICTGIGILLIIAGMPWPNKKDVGRPLFIEIPQSIEPK</sequence>
<dbReference type="Proteomes" id="UP000253934">
    <property type="component" value="Unassembled WGS sequence"/>
</dbReference>
<reference evidence="2" key="1">
    <citation type="submission" date="2018-04" db="EMBL/GenBank/DDBJ databases">
        <title>Draft genome sequence of the Candidatus Spirobacillus cienkowskii, a pathogen of freshwater Daphnia species, reconstructed from hemolymph metagenomic reads.</title>
        <authorList>
            <person name="Bresciani L."/>
            <person name="Lemos L.N."/>
            <person name="Wale N."/>
            <person name="Lin J.Y."/>
            <person name="Fernandes G.R."/>
            <person name="Duffy M.A."/>
            <person name="Rodrigues J.M."/>
        </authorList>
    </citation>
    <scope>NUCLEOTIDE SEQUENCE [LARGE SCALE GENOMIC DNA]</scope>
    <source>
        <strain evidence="2">Binning01</strain>
    </source>
</reference>
<proteinExistence type="predicted"/>
<keyword evidence="1" id="KW-1133">Transmembrane helix</keyword>
<evidence type="ECO:0000313" key="3">
    <source>
        <dbReference type="Proteomes" id="UP000253934"/>
    </source>
</evidence>
<evidence type="ECO:0000256" key="1">
    <source>
        <dbReference type="SAM" id="Phobius"/>
    </source>
</evidence>
<comment type="caution">
    <text evidence="2">The sequence shown here is derived from an EMBL/GenBank/DDBJ whole genome shotgun (WGS) entry which is preliminary data.</text>
</comment>
<dbReference type="RefSeq" id="WP_338637246.1">
    <property type="nucleotide sequence ID" value="NZ_CP146516.1"/>
</dbReference>
<dbReference type="AlphaFoldDB" id="A0A369KPB6"/>
<organism evidence="2 3">
    <name type="scientific">Spirobacillus cienkowskii</name>
    <dbReference type="NCBI Taxonomy" id="495820"/>
    <lineage>
        <taxon>Bacteria</taxon>
        <taxon>Pseudomonadati</taxon>
        <taxon>Bdellovibrionota</taxon>
        <taxon>Oligoflexia</taxon>
        <taxon>Silvanigrellales</taxon>
        <taxon>Spirobacillus</taxon>
    </lineage>
</organism>
<feature type="transmembrane region" description="Helical" evidence="1">
    <location>
        <begin position="12"/>
        <end position="32"/>
    </location>
</feature>
<dbReference type="EMBL" id="QOVW01000078">
    <property type="protein sequence ID" value="RDB35678.1"/>
    <property type="molecule type" value="Genomic_DNA"/>
</dbReference>
<name>A0A369KPB6_9BACT</name>